<name>A0A1U9LIT0_9PROT</name>
<reference evidence="2 3" key="1">
    <citation type="submission" date="2016-03" db="EMBL/GenBank/DDBJ databases">
        <title>Acetic acid bacteria sequencing.</title>
        <authorList>
            <person name="Brandt J."/>
            <person name="Jakob F."/>
            <person name="Vogel R.F."/>
        </authorList>
    </citation>
    <scope>NUCLEOTIDE SEQUENCE [LARGE SCALE GENOMIC DNA]</scope>
    <source>
        <strain evidence="2 3">TMW2.1084</strain>
        <plasmid evidence="3">pac1084_1</plasmid>
    </source>
</reference>
<accession>A0A1U9LIT0</accession>
<gene>
    <name evidence="2" type="ORF">A0U91_14680</name>
</gene>
<dbReference type="InterPro" id="IPR012332">
    <property type="entry name" value="Autotransporter_pectin_lyase_C"/>
</dbReference>
<dbReference type="InterPro" id="IPR013425">
    <property type="entry name" value="Autotrns_rpt"/>
</dbReference>
<dbReference type="PANTHER" id="PTHR35037:SF3">
    <property type="entry name" value="C-TERMINAL REGION OF AIDA-LIKE PROTEIN"/>
    <property type="match status" value="1"/>
</dbReference>
<keyword evidence="1" id="KW-0732">Signal</keyword>
<organism evidence="2 3">
    <name type="scientific">Acetobacter persici</name>
    <dbReference type="NCBI Taxonomy" id="1076596"/>
    <lineage>
        <taxon>Bacteria</taxon>
        <taxon>Pseudomonadati</taxon>
        <taxon>Pseudomonadota</taxon>
        <taxon>Alphaproteobacteria</taxon>
        <taxon>Acetobacterales</taxon>
        <taxon>Acetobacteraceae</taxon>
        <taxon>Acetobacter</taxon>
    </lineage>
</organism>
<dbReference type="NCBIfam" id="TIGR02601">
    <property type="entry name" value="autotrns_rpt"/>
    <property type="match status" value="17"/>
</dbReference>
<dbReference type="Proteomes" id="UP000189055">
    <property type="component" value="Plasmid pAC1084_1"/>
</dbReference>
<dbReference type="SUPFAM" id="SSF51126">
    <property type="entry name" value="Pectin lyase-like"/>
    <property type="match status" value="9"/>
</dbReference>
<protein>
    <recommendedName>
        <fullName evidence="4">Autotransporter domain-containing protein</fullName>
    </recommendedName>
</protein>
<evidence type="ECO:0000313" key="3">
    <source>
        <dbReference type="Proteomes" id="UP000189055"/>
    </source>
</evidence>
<evidence type="ECO:0000256" key="1">
    <source>
        <dbReference type="ARBA" id="ARBA00022729"/>
    </source>
</evidence>
<geneLocation type="plasmid" evidence="3">
    <name>pac1084_1</name>
</geneLocation>
<dbReference type="Pfam" id="PF12951">
    <property type="entry name" value="PATR"/>
    <property type="match status" value="24"/>
</dbReference>
<dbReference type="InterPro" id="IPR051551">
    <property type="entry name" value="Autotransporter_adhesion"/>
</dbReference>
<dbReference type="Gene3D" id="2.160.20.20">
    <property type="match status" value="3"/>
</dbReference>
<dbReference type="KEGG" id="aper:A0U91_14680"/>
<evidence type="ECO:0008006" key="4">
    <source>
        <dbReference type="Google" id="ProtNLM"/>
    </source>
</evidence>
<evidence type="ECO:0000313" key="2">
    <source>
        <dbReference type="EMBL" id="AQT06269.1"/>
    </source>
</evidence>
<dbReference type="PANTHER" id="PTHR35037">
    <property type="entry name" value="C-TERMINAL REGION OF AIDA-LIKE PROTEIN"/>
    <property type="match status" value="1"/>
</dbReference>
<sequence length="3209" mass="307191">MHKYNSLRRRLEMFTVLTSFGFVLPFMLSTEAAADTVVLGSGATPSGDDDVLVNSAVTLSDSLSYTGSTEISSGGGLTLSSPGGELPSTDLILDNGGKITFEGSNDATFTSLSGSGEITSETKIILTSAHGIYTGQASQATFEISGGDESFSELAGLSGNIVVDSGASATLNAGILGSSDSNISDSGTLILGGYTEVDSKISGSGSLVADGAGNETINGDNDYTGGTIIDNGSEVIITKDDGLGTGAVKNNGGLVFSGNDGTFVNQISGNGVLVELGGELQINGANTLTGALSAAILENSTSLSGVSLVVEVGSAVTGTNGLGSGRVFLAQGTLDLKQDADGVVSNDIFDGVEAGLGASYTGQVVKDGTGVITLSGSNAYTGGTTINSGGLSAGSSSAFGTGGVTMAEGTKISFAQDGLSLANDFVLNGDPTFDVDGTQTDTVSGIISDGSTPGDVVKTGLGTLTLSGDNTYTGGTDIQSGTIAITSASALGTGSVKNDGSLIFALTGDGTVANAISGTGTLVKTGAGTVTLTGADTGTGALTVEAGTFEVGASISSRRAVTVDANAVLSLGRGSVSNQFVSLDGAGTINAGNSQIFLTAANGFFSGTFINLNTLSVSGGNETVSDVQIGKGYLSVDQGAALTVDGHVSASGLQGHGTATLSDGAVLSLSGVGGFSGNILGNGSLSISSGQQIMSGRNSWMGSTTINASSSLVFSNQSGNSAFSSSGPVFNNGGLEFLFTSPLLSSPISGDGVLSELGGAIQINGANTLTGALSAAILNSTSLSGVSLMVEIGSAVTGTNGLGSGRVFLAQGTLDLKQDADGVVSNDIFDGVEAGLGASYTGQVVKDGTGVITLSGSNAYTGGTTINSGGLSAGSSSAFGTGGVTMAEGTKISFAQDGLSLANDFVLNGDPTFDVDGTQTDTVSGIISDGSTPGDVVKTGLGTLTLSGDNTYTGGTDIQSGTIAITSASALGTGSVKNDGSLIFALTGDGTVANAISGTGTLVKTGAGTVTLTGADTGTGGLTVESGTLALGAGPAGRTVTVAAGAGLDTSAGNMGAVSLAGAGTLALGTETFSLSNAAGTFSGTVSGTGELNVAGGTETLAGVQAGQATVGVEAGAGLTVAGQVTLENLSINSLSGRVIVADGSDLTVNNLIDVVTSTSQGMAVLSGHFSGDATLLVQDATLQIDGTNDLTGATSSHYSPWSGVSILISSGTVVTGANGLGSGQVMLAGQGMLDLKQDSDGSVYNVIAAAFGSDNSVEKNGSGLLTLFGSNTYDGGTTISQGGLGAGNDSAFGSGAVTMAAGTEVVFAGDGLTLANNFVLNGDPTFEVDGTQSDTISGIISDGGTPGDLVKTGTGTLSLTGANNYTGTTEVAAGTLRVDGDSSAATGALTVDGGAALGGVGTIGGSVTVQSGATLAPGDAGAGTLTIDGSLTLADGSVTQYNLGQPGVAGGAQNDLVKVGGDLHLGGTLNVTADPASGTLLPTGVYRLFDYGGSLSGTESIGTVALAGGEAAGIQTSVSGEVNLVVASMATAFWNGSGTGNGVLTGGAGTWSAAQESWTDTQADILVSYNPVTLAVFEGQAGAVHVDDSAGKVLVGSMQFANADGQSYVLSGDTLYAAQKTLGINVGDGTSAGAAIRAEIDSQISDSQVAGGAELVKTGLGTLTLGGDNSYTGGTDIQSGTVEVTNAAALGTGAVRDGGGLTLALAGDGTVANALSGTGTLDKTGAGTVTLTGADTGTGGLTVESGTLVLGAGAGPAGRTVTVAAGAGLDTSAGDMGAVSLAGAGTLALGTETFSLSNAAGTFSGTVSGTGELDVASGAETLTGVQAGQAAVGVEAGAGLTVAGQVTARALSGAGAVTLADGADLSLTGDGAFAGDIAGAGGLAVSGQQALTGANGFTGGTAIAAGAGLTVGDTAGHAASLSGAVQDDGSLTVDNSADATHATTLAGDITGTGSVVAKDGALTLAGSNSFSGGLHGEGAAITASTASLGTGGVDLAGGSLTLAQDVAGATGDVITGTGSLIKTGAGTLTLDGDNTYAGGTNIQSGTIVITSASGLGTGAVRDDGGLTLALSGDGTVANALSGTGSLDKTGAGTVTLTGSNSLTGGLTVASGTVTASTASLGTGGVDLAGGSLTLAQDVAGATGDVITGTGSLTKTGAGTLTLSGDNTYAGTTDVQAGTLLVNGNSTGATGAVTVESGAALGGTGEIGGSVTVLSGATLTPGAAGAGTLGIRGSLTLADGSVAQYDLGQPWVAGGAQNDLVKVGGDLHLGGTLNVASDAQSGANLADGVYRLYEYGGSLTGTEALSGHLPIDGGDVASVQTSVAGEISLVVSRLGTEFWNGGGTANGTLTGGSGKWTAAGYGWTDVAASVDVKWNAGSTAMFEGQAGAVHVDDSAGRVSVSGIQFANADGQSYVLSGDTLYAAQKTLGINVGDGTSAGAAIRAEIDSQISDSQVAGGAELVKTGLGTLTLGGDNTYTGGTNIQSGTIAITSASGLGTGAVRDDGGLTLALSGDGTVANALSGTGTLDKTGAGTVTLTGADTGTGGLTVESGTLVLGAGAGPAGRTVTVAAGAGLDTSAGDMGAVSLAGAGTLALGTETFSLSNAAGTFSGTVSGTGELDVASGAETLAGVQAGQAAVGVEAGAGLTVAGQVTARALAGAGAVTLADGADLTLRSDRDSSSSNPISGRGHLTKAGAGRLALAGAGAWTGGTAIDAGTLAGGADAFGAGAIADNAVLEIDSGHDATFGNSVAGSGRVTYDVAASADVTVTGQNIYTGGTDIETGTVTGTAGSFGAGGITDNGHLVIDQSTDATMGNAISGTGSLTKEGSGNLTLTGANSYGGGTDIERGTLTAGTASLGTDHITDNASLVLKQDYNGTVAGEISGSGSVTKLGAGDVTLQDVNTYTGGTSVQAGTLTGTISSFGSGAISVAKGAVLDIDQKDDPVMANAISGAGAVEKTNTGTVVMTGTDTHTGGTVVTAGTLVTTAANLAGGQVVNNATLIVKQDSGSAVLAAPVSGSGTLIKQGDGVLNITGDTSGLTGTTDVEQGTLNVETSMLADITTRTGSVLSGQGTVGNTVIQTGSVLSPAGDGIGTLKISGNLLMNPASTLKSTTDGSHTDLVNVSGKAQVTGSAEVLSNISSSTLRYGQSLTILHAGGGVTGRFGSFTTNLSSLYPFLTPGWCMTRMMSWSHWCAIRLWLLGLTRSAAINRR</sequence>
<dbReference type="InterPro" id="IPR011050">
    <property type="entry name" value="Pectin_lyase_fold/virulence"/>
</dbReference>
<dbReference type="EMBL" id="CP014688">
    <property type="protein sequence ID" value="AQT06269.1"/>
    <property type="molecule type" value="Genomic_DNA"/>
</dbReference>
<proteinExistence type="predicted"/>
<keyword evidence="2" id="KW-0614">Plasmid</keyword>